<dbReference type="CDD" id="cd12797">
    <property type="entry name" value="M23_peptidase"/>
    <property type="match status" value="1"/>
</dbReference>
<dbReference type="AlphaFoldDB" id="A0A815HCC5"/>
<dbReference type="Gene3D" id="2.70.70.10">
    <property type="entry name" value="Glucose Permease (Domain IIA)"/>
    <property type="match status" value="1"/>
</dbReference>
<dbReference type="InterPro" id="IPR016047">
    <property type="entry name" value="M23ase_b-sheet_dom"/>
</dbReference>
<evidence type="ECO:0000313" key="5">
    <source>
        <dbReference type="Proteomes" id="UP000663855"/>
    </source>
</evidence>
<evidence type="ECO:0000313" key="4">
    <source>
        <dbReference type="EMBL" id="CAF4042475.1"/>
    </source>
</evidence>
<organism evidence="3 5">
    <name type="scientific">Rotaria magnacalcarata</name>
    <dbReference type="NCBI Taxonomy" id="392030"/>
    <lineage>
        <taxon>Eukaryota</taxon>
        <taxon>Metazoa</taxon>
        <taxon>Spiralia</taxon>
        <taxon>Gnathifera</taxon>
        <taxon>Rotifera</taxon>
        <taxon>Eurotatoria</taxon>
        <taxon>Bdelloidea</taxon>
        <taxon>Philodinida</taxon>
        <taxon>Philodinidae</taxon>
        <taxon>Rotaria</taxon>
    </lineage>
</organism>
<keyword evidence="1" id="KW-0732">Signal</keyword>
<dbReference type="InterPro" id="IPR011055">
    <property type="entry name" value="Dup_hybrid_motif"/>
</dbReference>
<dbReference type="EMBL" id="CAJOBH010006013">
    <property type="protein sequence ID" value="CAF4042475.1"/>
    <property type="molecule type" value="Genomic_DNA"/>
</dbReference>
<dbReference type="InterPro" id="IPR050570">
    <property type="entry name" value="Cell_wall_metabolism_enzyme"/>
</dbReference>
<sequence>MIANAPTRIVSVLLNNRNKFLPILGFPLTPENARQLDLSVHNKELQKCANHEEYSSTLDFKNFIWLGGYGEERNIYSQASLFSQDARCIHLGVDIAQPASTPIYAPLNGRIHSFKNNDKPFDYGPTIILEHVLGDDDVHFYTLYGHLSLISLKDLSIGQSIEAGQIVGYIGEKTENGGWNPHLHFQIISDMDNMQGDYPGVASKAEALTMLHRCPDPQLILGFPEKPIIY</sequence>
<proteinExistence type="predicted"/>
<dbReference type="Proteomes" id="UP000681967">
    <property type="component" value="Unassembled WGS sequence"/>
</dbReference>
<feature type="domain" description="M23ase beta-sheet core" evidence="2">
    <location>
        <begin position="90"/>
        <end position="190"/>
    </location>
</feature>
<name>A0A815HCC5_9BILA</name>
<evidence type="ECO:0000256" key="1">
    <source>
        <dbReference type="ARBA" id="ARBA00022729"/>
    </source>
</evidence>
<reference evidence="3" key="1">
    <citation type="submission" date="2021-02" db="EMBL/GenBank/DDBJ databases">
        <authorList>
            <person name="Nowell W R."/>
        </authorList>
    </citation>
    <scope>NUCLEOTIDE SEQUENCE</scope>
</reference>
<dbReference type="PANTHER" id="PTHR21666">
    <property type="entry name" value="PEPTIDASE-RELATED"/>
    <property type="match status" value="1"/>
</dbReference>
<gene>
    <name evidence="4" type="ORF">BYL167_LOCUS15967</name>
    <name evidence="3" type="ORF">CJN711_LOCUS19353</name>
</gene>
<evidence type="ECO:0000313" key="3">
    <source>
        <dbReference type="EMBL" id="CAF1349621.1"/>
    </source>
</evidence>
<accession>A0A815HCC5</accession>
<dbReference type="PANTHER" id="PTHR21666:SF289">
    <property type="entry name" value="L-ALA--D-GLU ENDOPEPTIDASE"/>
    <property type="match status" value="1"/>
</dbReference>
<dbReference type="GO" id="GO:0004222">
    <property type="term" value="F:metalloendopeptidase activity"/>
    <property type="evidence" value="ECO:0007669"/>
    <property type="project" value="TreeGrafter"/>
</dbReference>
<comment type="caution">
    <text evidence="3">The sequence shown here is derived from an EMBL/GenBank/DDBJ whole genome shotgun (WGS) entry which is preliminary data.</text>
</comment>
<dbReference type="EMBL" id="CAJNOV010009078">
    <property type="protein sequence ID" value="CAF1349621.1"/>
    <property type="molecule type" value="Genomic_DNA"/>
</dbReference>
<evidence type="ECO:0000259" key="2">
    <source>
        <dbReference type="Pfam" id="PF01551"/>
    </source>
</evidence>
<dbReference type="SUPFAM" id="SSF51261">
    <property type="entry name" value="Duplicated hybrid motif"/>
    <property type="match status" value="1"/>
</dbReference>
<dbReference type="Pfam" id="PF01551">
    <property type="entry name" value="Peptidase_M23"/>
    <property type="match status" value="1"/>
</dbReference>
<protein>
    <recommendedName>
        <fullName evidence="2">M23ase beta-sheet core domain-containing protein</fullName>
    </recommendedName>
</protein>
<dbReference type="Proteomes" id="UP000663855">
    <property type="component" value="Unassembled WGS sequence"/>
</dbReference>